<name>A0A815CLS9_9BILA</name>
<dbReference type="AlphaFoldDB" id="A0A815CLS9"/>
<protein>
    <recommendedName>
        <fullName evidence="1">Beta-lactamase-related domain-containing protein</fullName>
    </recommendedName>
</protein>
<dbReference type="PANTHER" id="PTHR43319:SF3">
    <property type="entry name" value="BETA-LACTAMASE-RELATED DOMAIN-CONTAINING PROTEIN"/>
    <property type="match status" value="1"/>
</dbReference>
<accession>A0A815CLS9</accession>
<dbReference type="Proteomes" id="UP000663845">
    <property type="component" value="Unassembled WGS sequence"/>
</dbReference>
<sequence>MSTLSNNNIYGYVAENWTSIRDAFEQNFINRLDIGASLSIYHRGKCVVDLYGGWKDLERKKQPYTSDTLQIIFSTSKGILSAAIALCVDRGWLNYDEPIRKYWPEFGTHGKEDIIISDLLAHRAGLPYVSQSLTVDDVCNWPKMISLLINEKPHWKPGSTHGYHGHTIGYIAGELIHRVDPQHRSYSQFVRDELDQEYYVGISDNDIDKYVAPLFEKAIEEEMPDSIADQTLSCSGALPLGQSQMIYNKPEIHRAMLPAVNGITNARTLARIYSLLIGDVYENEKILKCLLSQKTLSEAIKNITPQNELDQTLYQIPTTFSKGGFQIYGDSFPVFGDGAFGHTGYGGSCAFAYPSQQLTYAYICNQLDPLSFTIDIRTKHIIQAIENILKHQAI</sequence>
<dbReference type="Proteomes" id="UP000663844">
    <property type="component" value="Unassembled WGS sequence"/>
</dbReference>
<dbReference type="Pfam" id="PF00144">
    <property type="entry name" value="Beta-lactamase"/>
    <property type="match status" value="1"/>
</dbReference>
<feature type="domain" description="Beta-lactamase-related" evidence="1">
    <location>
        <begin position="25"/>
        <end position="371"/>
    </location>
</feature>
<evidence type="ECO:0000313" key="3">
    <source>
        <dbReference type="EMBL" id="CAF4074372.1"/>
    </source>
</evidence>
<dbReference type="InterPro" id="IPR052907">
    <property type="entry name" value="Beta-lactamase/esterase"/>
</dbReference>
<evidence type="ECO:0000313" key="2">
    <source>
        <dbReference type="EMBL" id="CAF1285382.1"/>
    </source>
</evidence>
<comment type="caution">
    <text evidence="2">The sequence shown here is derived from an EMBL/GenBank/DDBJ whole genome shotgun (WGS) entry which is preliminary data.</text>
</comment>
<dbReference type="EMBL" id="CAJOAZ010004768">
    <property type="protein sequence ID" value="CAF4074372.1"/>
    <property type="molecule type" value="Genomic_DNA"/>
</dbReference>
<organism evidence="2 4">
    <name type="scientific">Adineta steineri</name>
    <dbReference type="NCBI Taxonomy" id="433720"/>
    <lineage>
        <taxon>Eukaryota</taxon>
        <taxon>Metazoa</taxon>
        <taxon>Spiralia</taxon>
        <taxon>Gnathifera</taxon>
        <taxon>Rotifera</taxon>
        <taxon>Eurotatoria</taxon>
        <taxon>Bdelloidea</taxon>
        <taxon>Adinetida</taxon>
        <taxon>Adinetidae</taxon>
        <taxon>Adineta</taxon>
    </lineage>
</organism>
<dbReference type="InterPro" id="IPR001466">
    <property type="entry name" value="Beta-lactam-related"/>
</dbReference>
<evidence type="ECO:0000259" key="1">
    <source>
        <dbReference type="Pfam" id="PF00144"/>
    </source>
</evidence>
<gene>
    <name evidence="2" type="ORF">JYZ213_LOCUS31470</name>
    <name evidence="3" type="ORF">OXD698_LOCUS33907</name>
</gene>
<dbReference type="SUPFAM" id="SSF56601">
    <property type="entry name" value="beta-lactamase/transpeptidase-like"/>
    <property type="match status" value="1"/>
</dbReference>
<evidence type="ECO:0000313" key="4">
    <source>
        <dbReference type="Proteomes" id="UP000663845"/>
    </source>
</evidence>
<dbReference type="PANTHER" id="PTHR43319">
    <property type="entry name" value="BETA-LACTAMASE-RELATED"/>
    <property type="match status" value="1"/>
</dbReference>
<dbReference type="Gene3D" id="3.40.710.10">
    <property type="entry name" value="DD-peptidase/beta-lactamase superfamily"/>
    <property type="match status" value="1"/>
</dbReference>
<dbReference type="EMBL" id="CAJNOG010000532">
    <property type="protein sequence ID" value="CAF1285382.1"/>
    <property type="molecule type" value="Genomic_DNA"/>
</dbReference>
<proteinExistence type="predicted"/>
<reference evidence="2" key="1">
    <citation type="submission" date="2021-02" db="EMBL/GenBank/DDBJ databases">
        <authorList>
            <person name="Nowell W R."/>
        </authorList>
    </citation>
    <scope>NUCLEOTIDE SEQUENCE</scope>
</reference>
<dbReference type="InterPro" id="IPR012338">
    <property type="entry name" value="Beta-lactam/transpept-like"/>
</dbReference>